<dbReference type="GO" id="GO:0006508">
    <property type="term" value="P:proteolysis"/>
    <property type="evidence" value="ECO:0007669"/>
    <property type="project" value="InterPro"/>
</dbReference>
<dbReference type="InterPro" id="IPR039418">
    <property type="entry name" value="LexA-like"/>
</dbReference>
<sequence length="207" mass="22713">MADDALSEPDRTALAFVRAYAAAHGRPPSYVEIGAHLGLPHPNNAKRNCDRLVRLGRLKRDEVGVRAPGRPRVLELPGAQSDLVLPFRGAVSCGEPREPEDRDETIDLRAYLKATDAAVFRARGDSMIDAHIADGDLLVVAEDPDPPEGCVVVALVGEEMLCKRLVRKTRKGVLLEPCNGDRPPYVIDIKLVPFRFLGVLKNVIRKI</sequence>
<feature type="domain" description="LexA repressor DNA-binding" evidence="2">
    <location>
        <begin position="5"/>
        <end position="66"/>
    </location>
</feature>
<dbReference type="GO" id="GO:0004252">
    <property type="term" value="F:serine-type endopeptidase activity"/>
    <property type="evidence" value="ECO:0007669"/>
    <property type="project" value="InterPro"/>
</dbReference>
<proteinExistence type="predicted"/>
<dbReference type="SUPFAM" id="SSF46785">
    <property type="entry name" value="Winged helix' DNA-binding domain"/>
    <property type="match status" value="1"/>
</dbReference>
<name>A0A6M5YSG0_9BACT</name>
<dbReference type="AlphaFoldDB" id="A0A6M5YSG0"/>
<dbReference type="Pfam" id="PF00717">
    <property type="entry name" value="Peptidase_S24"/>
    <property type="match status" value="1"/>
</dbReference>
<accession>A0A6M5YSG0</accession>
<dbReference type="InterPro" id="IPR050077">
    <property type="entry name" value="LexA_repressor"/>
</dbReference>
<dbReference type="KEGG" id="ftj:FTUN_3790"/>
<dbReference type="Pfam" id="PF01726">
    <property type="entry name" value="LexA_DNA_bind"/>
    <property type="match status" value="1"/>
</dbReference>
<dbReference type="EMBL" id="CP053452">
    <property type="protein sequence ID" value="QJW96233.1"/>
    <property type="molecule type" value="Genomic_DNA"/>
</dbReference>
<dbReference type="PANTHER" id="PTHR33516:SF2">
    <property type="entry name" value="LEXA REPRESSOR-RELATED"/>
    <property type="match status" value="1"/>
</dbReference>
<dbReference type="InterPro" id="IPR006199">
    <property type="entry name" value="LexA_DNA-bd_dom"/>
</dbReference>
<dbReference type="SUPFAM" id="SSF51306">
    <property type="entry name" value="LexA/Signal peptidase"/>
    <property type="match status" value="1"/>
</dbReference>
<dbReference type="InterPro" id="IPR015927">
    <property type="entry name" value="Peptidase_S24_S26A/B/C"/>
</dbReference>
<dbReference type="Proteomes" id="UP000503447">
    <property type="component" value="Chromosome"/>
</dbReference>
<dbReference type="InterPro" id="IPR036390">
    <property type="entry name" value="WH_DNA-bd_sf"/>
</dbReference>
<keyword evidence="4" id="KW-1185">Reference proteome</keyword>
<dbReference type="CDD" id="cd06529">
    <property type="entry name" value="S24_LexA-like"/>
    <property type="match status" value="1"/>
</dbReference>
<dbReference type="InterPro" id="IPR036286">
    <property type="entry name" value="LexA/Signal_pep-like_sf"/>
</dbReference>
<reference evidence="4" key="1">
    <citation type="submission" date="2020-05" db="EMBL/GenBank/DDBJ databases">
        <title>Frigoriglobus tundricola gen. nov., sp. nov., a psychrotolerant cellulolytic planctomycete of the family Gemmataceae with two divergent copies of 16S rRNA gene.</title>
        <authorList>
            <person name="Kulichevskaya I.S."/>
            <person name="Ivanova A.A."/>
            <person name="Naumoff D.G."/>
            <person name="Beletsky A.V."/>
            <person name="Rijpstra W.I.C."/>
            <person name="Sinninghe Damste J.S."/>
            <person name="Mardanov A.V."/>
            <person name="Ravin N.V."/>
            <person name="Dedysh S.N."/>
        </authorList>
    </citation>
    <scope>NUCLEOTIDE SEQUENCE [LARGE SCALE GENOMIC DNA]</scope>
    <source>
        <strain evidence="4">PL17</strain>
    </source>
</reference>
<organism evidence="3 4">
    <name type="scientific">Frigoriglobus tundricola</name>
    <dbReference type="NCBI Taxonomy" id="2774151"/>
    <lineage>
        <taxon>Bacteria</taxon>
        <taxon>Pseudomonadati</taxon>
        <taxon>Planctomycetota</taxon>
        <taxon>Planctomycetia</taxon>
        <taxon>Gemmatales</taxon>
        <taxon>Gemmataceae</taxon>
        <taxon>Frigoriglobus</taxon>
    </lineage>
</organism>
<dbReference type="InterPro" id="IPR036388">
    <property type="entry name" value="WH-like_DNA-bd_sf"/>
</dbReference>
<dbReference type="PANTHER" id="PTHR33516">
    <property type="entry name" value="LEXA REPRESSOR"/>
    <property type="match status" value="1"/>
</dbReference>
<dbReference type="Gene3D" id="1.10.10.10">
    <property type="entry name" value="Winged helix-like DNA-binding domain superfamily/Winged helix DNA-binding domain"/>
    <property type="match status" value="1"/>
</dbReference>
<evidence type="ECO:0008006" key="5">
    <source>
        <dbReference type="Google" id="ProtNLM"/>
    </source>
</evidence>
<evidence type="ECO:0000313" key="3">
    <source>
        <dbReference type="EMBL" id="QJW96233.1"/>
    </source>
</evidence>
<dbReference type="Gene3D" id="2.10.109.10">
    <property type="entry name" value="Umud Fragment, subunit A"/>
    <property type="match status" value="1"/>
</dbReference>
<evidence type="ECO:0000259" key="1">
    <source>
        <dbReference type="Pfam" id="PF00717"/>
    </source>
</evidence>
<dbReference type="RefSeq" id="WP_171471858.1">
    <property type="nucleotide sequence ID" value="NZ_CP053452.2"/>
</dbReference>
<gene>
    <name evidence="3" type="ORF">FTUN_3790</name>
</gene>
<feature type="domain" description="Peptidase S24/S26A/S26B/S26C" evidence="1">
    <location>
        <begin position="88"/>
        <end position="189"/>
    </location>
</feature>
<protein>
    <recommendedName>
        <fullName evidence="5">Repressor LexA</fullName>
    </recommendedName>
</protein>
<evidence type="ECO:0000313" key="4">
    <source>
        <dbReference type="Proteomes" id="UP000503447"/>
    </source>
</evidence>
<evidence type="ECO:0000259" key="2">
    <source>
        <dbReference type="Pfam" id="PF01726"/>
    </source>
</evidence>